<dbReference type="InterPro" id="IPR027417">
    <property type="entry name" value="P-loop_NTPase"/>
</dbReference>
<dbReference type="PANTHER" id="PTHR10704:SF71">
    <property type="entry name" value="CARBOHYDRATE SULFOTRANSFERASE 1-LIKE"/>
    <property type="match status" value="1"/>
</dbReference>
<evidence type="ECO:0000256" key="1">
    <source>
        <dbReference type="SAM" id="Phobius"/>
    </source>
</evidence>
<dbReference type="InterPro" id="IPR051135">
    <property type="entry name" value="Gal/GlcNAc/GalNAc_ST"/>
</dbReference>
<dbReference type="OrthoDB" id="6138663at2759"/>
<keyword evidence="1" id="KW-1133">Transmembrane helix</keyword>
<keyword evidence="4" id="KW-1185">Reference proteome</keyword>
<dbReference type="AlphaFoldDB" id="A0A914A142"/>
<evidence type="ECO:0000313" key="4">
    <source>
        <dbReference type="Proteomes" id="UP000887568"/>
    </source>
</evidence>
<dbReference type="EnsemblMetazoa" id="XM_038201143.1">
    <property type="protein sequence ID" value="XP_038057071.1"/>
    <property type="gene ID" value="LOC119728764"/>
</dbReference>
<feature type="transmembrane region" description="Helical" evidence="1">
    <location>
        <begin position="24"/>
        <end position="46"/>
    </location>
</feature>
<evidence type="ECO:0000259" key="2">
    <source>
        <dbReference type="Pfam" id="PF00685"/>
    </source>
</evidence>
<feature type="domain" description="Sulfotransferase" evidence="2">
    <location>
        <begin position="236"/>
        <end position="387"/>
    </location>
</feature>
<dbReference type="GeneID" id="119728764"/>
<dbReference type="SUPFAM" id="SSF52540">
    <property type="entry name" value="P-loop containing nucleoside triphosphate hydrolases"/>
    <property type="match status" value="1"/>
</dbReference>
<sequence>MMMMKGYLNLILTMGRAPVYNQRSLVFGIILASVFWVAVVVVGPWLKGWEVTPWPAASSLCKTSSQAARRATSSRTTEVVAANTEQRATEQVRVLLLAVQGRTGSSFVGELLGTNEDVFYLFEPGLSLQAGFQDNHTPGGFEVLINIYASFLNDLFRCDFSTLDMYLRYLSKQDAQGLSHKAPRLSAECDRRYASGRCNVTQDLAEEICRASKYIVVKSVRMPDINLLLPMVEDSRIKLKVIHLVRDPRPMVASNVYAFGLWFNESYARTHRSRNDTLLSGATLGMLGIYCRYNVYNFELGMRKPSLRDRYAFLRYEDAARNPSWAAGRLHSFLGADLVPESVSKWVVANTKSRQSGIYSTARRSNEEYRAWRQTIPYEDAKAIAELGKCTQMMTLMGYRLLEDEGHLRNMSRSLLADIPAAATQHDWPQWSE</sequence>
<dbReference type="Gene3D" id="3.40.50.300">
    <property type="entry name" value="P-loop containing nucleotide triphosphate hydrolases"/>
    <property type="match status" value="1"/>
</dbReference>
<proteinExistence type="predicted"/>
<evidence type="ECO:0000313" key="3">
    <source>
        <dbReference type="EnsemblMetazoa" id="XP_038057071.1"/>
    </source>
</evidence>
<keyword evidence="1" id="KW-0812">Transmembrane</keyword>
<reference evidence="3" key="1">
    <citation type="submission" date="2022-11" db="UniProtKB">
        <authorList>
            <consortium name="EnsemblMetazoa"/>
        </authorList>
    </citation>
    <scope>IDENTIFICATION</scope>
</reference>
<keyword evidence="1" id="KW-0472">Membrane</keyword>
<dbReference type="OMA" id="YHVQSAL"/>
<dbReference type="InterPro" id="IPR000863">
    <property type="entry name" value="Sulfotransferase_dom"/>
</dbReference>
<dbReference type="PANTHER" id="PTHR10704">
    <property type="entry name" value="CARBOHYDRATE SULFOTRANSFERASE"/>
    <property type="match status" value="1"/>
</dbReference>
<dbReference type="RefSeq" id="XP_038057071.1">
    <property type="nucleotide sequence ID" value="XM_038201143.1"/>
</dbReference>
<name>A0A914A142_PATMI</name>
<organism evidence="3 4">
    <name type="scientific">Patiria miniata</name>
    <name type="common">Bat star</name>
    <name type="synonym">Asterina miniata</name>
    <dbReference type="NCBI Taxonomy" id="46514"/>
    <lineage>
        <taxon>Eukaryota</taxon>
        <taxon>Metazoa</taxon>
        <taxon>Echinodermata</taxon>
        <taxon>Eleutherozoa</taxon>
        <taxon>Asterozoa</taxon>
        <taxon>Asteroidea</taxon>
        <taxon>Valvatacea</taxon>
        <taxon>Valvatida</taxon>
        <taxon>Asterinidae</taxon>
        <taxon>Patiria</taxon>
    </lineage>
</organism>
<dbReference type="GO" id="GO:0006790">
    <property type="term" value="P:sulfur compound metabolic process"/>
    <property type="evidence" value="ECO:0007669"/>
    <property type="project" value="TreeGrafter"/>
</dbReference>
<dbReference type="GO" id="GO:0006044">
    <property type="term" value="P:N-acetylglucosamine metabolic process"/>
    <property type="evidence" value="ECO:0007669"/>
    <property type="project" value="TreeGrafter"/>
</dbReference>
<dbReference type="GO" id="GO:0001517">
    <property type="term" value="F:N-acetylglucosamine 6-O-sulfotransferase activity"/>
    <property type="evidence" value="ECO:0007669"/>
    <property type="project" value="TreeGrafter"/>
</dbReference>
<dbReference type="Pfam" id="PF00685">
    <property type="entry name" value="Sulfotransfer_1"/>
    <property type="match status" value="1"/>
</dbReference>
<dbReference type="Proteomes" id="UP000887568">
    <property type="component" value="Unplaced"/>
</dbReference>
<accession>A0A914A142</accession>
<protein>
    <recommendedName>
        <fullName evidence="2">Sulfotransferase domain-containing protein</fullName>
    </recommendedName>
</protein>